<proteinExistence type="predicted"/>
<reference evidence="1" key="2">
    <citation type="journal article" date="2022" name="New Phytol.">
        <title>Evolutionary transition to the ectomycorrhizal habit in the genomes of a hyperdiverse lineage of mushroom-forming fungi.</title>
        <authorList>
            <person name="Looney B."/>
            <person name="Miyauchi S."/>
            <person name="Morin E."/>
            <person name="Drula E."/>
            <person name="Courty P.E."/>
            <person name="Kohler A."/>
            <person name="Kuo A."/>
            <person name="LaButti K."/>
            <person name="Pangilinan J."/>
            <person name="Lipzen A."/>
            <person name="Riley R."/>
            <person name="Andreopoulos W."/>
            <person name="He G."/>
            <person name="Johnson J."/>
            <person name="Nolan M."/>
            <person name="Tritt A."/>
            <person name="Barry K.W."/>
            <person name="Grigoriev I.V."/>
            <person name="Nagy L.G."/>
            <person name="Hibbett D."/>
            <person name="Henrissat B."/>
            <person name="Matheny P.B."/>
            <person name="Labbe J."/>
            <person name="Martin F.M."/>
        </authorList>
    </citation>
    <scope>NUCLEOTIDE SEQUENCE</scope>
    <source>
        <strain evidence="1">EC-137</strain>
    </source>
</reference>
<evidence type="ECO:0000313" key="1">
    <source>
        <dbReference type="EMBL" id="KAI0031303.1"/>
    </source>
</evidence>
<protein>
    <submittedName>
        <fullName evidence="1">Uncharacterized protein</fullName>
    </submittedName>
</protein>
<evidence type="ECO:0000313" key="2">
    <source>
        <dbReference type="Proteomes" id="UP000814128"/>
    </source>
</evidence>
<dbReference type="Proteomes" id="UP000814128">
    <property type="component" value="Unassembled WGS sequence"/>
</dbReference>
<reference evidence="1" key="1">
    <citation type="submission" date="2021-02" db="EMBL/GenBank/DDBJ databases">
        <authorList>
            <consortium name="DOE Joint Genome Institute"/>
            <person name="Ahrendt S."/>
            <person name="Looney B.P."/>
            <person name="Miyauchi S."/>
            <person name="Morin E."/>
            <person name="Drula E."/>
            <person name="Courty P.E."/>
            <person name="Chicoki N."/>
            <person name="Fauchery L."/>
            <person name="Kohler A."/>
            <person name="Kuo A."/>
            <person name="Labutti K."/>
            <person name="Pangilinan J."/>
            <person name="Lipzen A."/>
            <person name="Riley R."/>
            <person name="Andreopoulos W."/>
            <person name="He G."/>
            <person name="Johnson J."/>
            <person name="Barry K.W."/>
            <person name="Grigoriev I.V."/>
            <person name="Nagy L."/>
            <person name="Hibbett D."/>
            <person name="Henrissat B."/>
            <person name="Matheny P.B."/>
            <person name="Labbe J."/>
            <person name="Martin F."/>
        </authorList>
    </citation>
    <scope>NUCLEOTIDE SEQUENCE</scope>
    <source>
        <strain evidence="1">EC-137</strain>
    </source>
</reference>
<name>A0ACB8QHI1_9AGAM</name>
<sequence length="576" mass="63701">MESHDGTHNFGIYATGQSSQPQHALTAHDAYAHVQSSSNSVSRGDDRIIVNGTGMPSTSIYAADAFHRGALPSDAQFFSTALDNHDLTFGHALPTPFTFAPIHPSHPAHHVPGPSACSHGLSPSYFSVLADPAVDADQGQESVRSQETGVDFDTMFFEGLRRISPFGIARPLHGPLQEHACPSHVQQEHPLRSTHERQLAHIPAQIPIPEELEGNRRSTSVWRKPPSYTQDSLGVRMIPETSFNGFGVTAFDERLFSPQASGWTPFAGTQPQSPKVSAAAPVVEYAAPADWLPTYAECSAGSSRHVRDSDACTAGESQSYTSIATDTSPSSRPPRCPSSIRRHKSPANDRTLASSSRKRLREEESEDSSEAVSETESPPQARHISPSALLARRYRIRPHRERNYIPRCHVREAEPNEDLSKYHVKLVEAYNKPSYRCGKNGRVGRLDPRIACPVNGCMKNFVCVPGAQRHFRTEIAQEAHEHASGEQRLHTMWLANTVHETARARGLHQSFRLKVLSEPAAAACPHCGWMYSRSDSCGRHARRCQKNPARENGKRREKKDDKGDGGRRRKQKMEHS</sequence>
<accession>A0ACB8QHI1</accession>
<comment type="caution">
    <text evidence="1">The sequence shown here is derived from an EMBL/GenBank/DDBJ whole genome shotgun (WGS) entry which is preliminary data.</text>
</comment>
<gene>
    <name evidence="1" type="ORF">K488DRAFT_71513</name>
</gene>
<organism evidence="1 2">
    <name type="scientific">Vararia minispora EC-137</name>
    <dbReference type="NCBI Taxonomy" id="1314806"/>
    <lineage>
        <taxon>Eukaryota</taxon>
        <taxon>Fungi</taxon>
        <taxon>Dikarya</taxon>
        <taxon>Basidiomycota</taxon>
        <taxon>Agaricomycotina</taxon>
        <taxon>Agaricomycetes</taxon>
        <taxon>Russulales</taxon>
        <taxon>Lachnocladiaceae</taxon>
        <taxon>Vararia</taxon>
    </lineage>
</organism>
<dbReference type="EMBL" id="MU273585">
    <property type="protein sequence ID" value="KAI0031303.1"/>
    <property type="molecule type" value="Genomic_DNA"/>
</dbReference>
<keyword evidence="2" id="KW-1185">Reference proteome</keyword>